<gene>
    <name evidence="1" type="ORF">HY730_06255</name>
</gene>
<reference evidence="1" key="1">
    <citation type="submission" date="2020-07" db="EMBL/GenBank/DDBJ databases">
        <title>Huge and variable diversity of episymbiotic CPR bacteria and DPANN archaea in groundwater ecosystems.</title>
        <authorList>
            <person name="He C.Y."/>
            <person name="Keren R."/>
            <person name="Whittaker M."/>
            <person name="Farag I.F."/>
            <person name="Doudna J."/>
            <person name="Cate J.H.D."/>
            <person name="Banfield J.F."/>
        </authorList>
    </citation>
    <scope>NUCLEOTIDE SEQUENCE</scope>
    <source>
        <strain evidence="1">NC_groundwater_1482_Ag_S-0.65um_47_24</strain>
    </source>
</reference>
<dbReference type="AlphaFoldDB" id="A0A933LQB8"/>
<organism evidence="1 2">
    <name type="scientific">Tectimicrobiota bacterium</name>
    <dbReference type="NCBI Taxonomy" id="2528274"/>
    <lineage>
        <taxon>Bacteria</taxon>
        <taxon>Pseudomonadati</taxon>
        <taxon>Nitrospinota/Tectimicrobiota group</taxon>
        <taxon>Candidatus Tectimicrobiota</taxon>
    </lineage>
</organism>
<protein>
    <submittedName>
        <fullName evidence="1">Uncharacterized protein</fullName>
    </submittedName>
</protein>
<accession>A0A933LQB8</accession>
<proteinExistence type="predicted"/>
<sequence length="57" mass="6588">MVVSDRYPRGASTECECLIFKKKMARVEALLEASLVEKRFWRRSVEEVIPQRGTTDA</sequence>
<evidence type="ECO:0000313" key="1">
    <source>
        <dbReference type="EMBL" id="MBI4595965.1"/>
    </source>
</evidence>
<feature type="non-terminal residue" evidence="1">
    <location>
        <position position="57"/>
    </location>
</feature>
<name>A0A933LQB8_UNCTE</name>
<evidence type="ECO:0000313" key="2">
    <source>
        <dbReference type="Proteomes" id="UP000772181"/>
    </source>
</evidence>
<dbReference type="EMBL" id="JACQWF010000277">
    <property type="protein sequence ID" value="MBI4595965.1"/>
    <property type="molecule type" value="Genomic_DNA"/>
</dbReference>
<dbReference type="Proteomes" id="UP000772181">
    <property type="component" value="Unassembled WGS sequence"/>
</dbReference>
<comment type="caution">
    <text evidence="1">The sequence shown here is derived from an EMBL/GenBank/DDBJ whole genome shotgun (WGS) entry which is preliminary data.</text>
</comment>